<name>A0A4Y2GZE5_ARAVE</name>
<sequence>SINVYAVPNRMESGIAALDTDSKSERNTQRIHLAVIWVPSTRIICLLNVNWKLHLVQAKMKETVYYLYVKVKIDGAQSAGKIYSWTLL</sequence>
<keyword evidence="2" id="KW-1185">Reference proteome</keyword>
<reference evidence="1 2" key="1">
    <citation type="journal article" date="2019" name="Sci. Rep.">
        <title>Orb-weaving spider Araneus ventricosus genome elucidates the spidroin gene catalogue.</title>
        <authorList>
            <person name="Kono N."/>
            <person name="Nakamura H."/>
            <person name="Ohtoshi R."/>
            <person name="Moran D.A.P."/>
            <person name="Shinohara A."/>
            <person name="Yoshida Y."/>
            <person name="Fujiwara M."/>
            <person name="Mori M."/>
            <person name="Tomita M."/>
            <person name="Arakawa K."/>
        </authorList>
    </citation>
    <scope>NUCLEOTIDE SEQUENCE [LARGE SCALE GENOMIC DNA]</scope>
</reference>
<dbReference type="Proteomes" id="UP000499080">
    <property type="component" value="Unassembled WGS sequence"/>
</dbReference>
<evidence type="ECO:0000313" key="1">
    <source>
        <dbReference type="EMBL" id="GBM58833.1"/>
    </source>
</evidence>
<comment type="caution">
    <text evidence="1">The sequence shown here is derived from an EMBL/GenBank/DDBJ whole genome shotgun (WGS) entry which is preliminary data.</text>
</comment>
<gene>
    <name evidence="1" type="ORF">AVEN_177107_1</name>
</gene>
<accession>A0A4Y2GZE5</accession>
<protein>
    <submittedName>
        <fullName evidence="1">Uncharacterized protein</fullName>
    </submittedName>
</protein>
<feature type="non-terminal residue" evidence="1">
    <location>
        <position position="1"/>
    </location>
</feature>
<organism evidence="1 2">
    <name type="scientific">Araneus ventricosus</name>
    <name type="common">Orbweaver spider</name>
    <name type="synonym">Epeira ventricosa</name>
    <dbReference type="NCBI Taxonomy" id="182803"/>
    <lineage>
        <taxon>Eukaryota</taxon>
        <taxon>Metazoa</taxon>
        <taxon>Ecdysozoa</taxon>
        <taxon>Arthropoda</taxon>
        <taxon>Chelicerata</taxon>
        <taxon>Arachnida</taxon>
        <taxon>Araneae</taxon>
        <taxon>Araneomorphae</taxon>
        <taxon>Entelegynae</taxon>
        <taxon>Araneoidea</taxon>
        <taxon>Araneidae</taxon>
        <taxon>Araneus</taxon>
    </lineage>
</organism>
<evidence type="ECO:0000313" key="2">
    <source>
        <dbReference type="Proteomes" id="UP000499080"/>
    </source>
</evidence>
<proteinExistence type="predicted"/>
<dbReference type="EMBL" id="BGPR01101177">
    <property type="protein sequence ID" value="GBM58833.1"/>
    <property type="molecule type" value="Genomic_DNA"/>
</dbReference>
<dbReference type="AlphaFoldDB" id="A0A4Y2GZE5"/>